<dbReference type="InterPro" id="IPR031602">
    <property type="entry name" value="CIPC"/>
</dbReference>
<comment type="caution">
    <text evidence="2">The sequence shown here is derived from an EMBL/GenBank/DDBJ whole genome shotgun (WGS) entry which is preliminary data.</text>
</comment>
<keyword evidence="3" id="KW-1185">Reference proteome</keyword>
<reference evidence="2 3" key="1">
    <citation type="submission" date="2021-07" db="EMBL/GenBank/DDBJ databases">
        <authorList>
            <person name="Palmer J.M."/>
        </authorList>
    </citation>
    <scope>NUCLEOTIDE SEQUENCE [LARGE SCALE GENOMIC DNA]</scope>
    <source>
        <strain evidence="2 3">AT_MEX2019</strain>
        <tissue evidence="2">Muscle</tissue>
    </source>
</reference>
<organism evidence="2 3">
    <name type="scientific">Ataeniobius toweri</name>
    <dbReference type="NCBI Taxonomy" id="208326"/>
    <lineage>
        <taxon>Eukaryota</taxon>
        <taxon>Metazoa</taxon>
        <taxon>Chordata</taxon>
        <taxon>Craniata</taxon>
        <taxon>Vertebrata</taxon>
        <taxon>Euteleostomi</taxon>
        <taxon>Actinopterygii</taxon>
        <taxon>Neopterygii</taxon>
        <taxon>Teleostei</taxon>
        <taxon>Neoteleostei</taxon>
        <taxon>Acanthomorphata</taxon>
        <taxon>Ovalentaria</taxon>
        <taxon>Atherinomorphae</taxon>
        <taxon>Cyprinodontiformes</taxon>
        <taxon>Goodeidae</taxon>
        <taxon>Ataeniobius</taxon>
    </lineage>
</organism>
<dbReference type="PANTHER" id="PTHR34648">
    <property type="entry name" value="CLOCK-INTERACTING PACEMAKER"/>
    <property type="match status" value="1"/>
</dbReference>
<dbReference type="Proteomes" id="UP001345963">
    <property type="component" value="Unassembled WGS sequence"/>
</dbReference>
<protein>
    <recommendedName>
        <fullName evidence="4">CLOCK-interacting pacemaker</fullName>
    </recommendedName>
</protein>
<feature type="region of interest" description="Disordered" evidence="1">
    <location>
        <begin position="1"/>
        <end position="46"/>
    </location>
</feature>
<evidence type="ECO:0008006" key="4">
    <source>
        <dbReference type="Google" id="ProtNLM"/>
    </source>
</evidence>
<evidence type="ECO:0000313" key="2">
    <source>
        <dbReference type="EMBL" id="MED6260792.1"/>
    </source>
</evidence>
<accession>A0ABU7CCV5</accession>
<proteinExistence type="predicted"/>
<evidence type="ECO:0000256" key="1">
    <source>
        <dbReference type="SAM" id="MobiDB-lite"/>
    </source>
</evidence>
<evidence type="ECO:0000313" key="3">
    <source>
        <dbReference type="Proteomes" id="UP001345963"/>
    </source>
</evidence>
<dbReference type="PANTHER" id="PTHR34648:SF6">
    <property type="entry name" value="CLOCK-INTERACTING PACEMAKER-RELATED"/>
    <property type="match status" value="1"/>
</dbReference>
<feature type="region of interest" description="Disordered" evidence="1">
    <location>
        <begin position="134"/>
        <end position="177"/>
    </location>
</feature>
<name>A0ABU7CCV5_9TELE</name>
<dbReference type="Pfam" id="PF15800">
    <property type="entry name" value="CiPC"/>
    <property type="match status" value="1"/>
</dbReference>
<sequence length="333" mass="36804">MSKQDLERDSGFSDASSDYLSAVEVTDPEDTGRNGSKIGQEPAGQQVAVVEASHPGLSPMIIMNNFVLKQPSSMAPPEKQWGLPSSMEVMPQSQVVLLQPVLSNGTSCSPKASSGNMQQSKCYTPILKSYPRIAPYPVNTPSKRVGTRVSGTMGYDQQQRRHQNRQRLDITPSPLSSLQTQAQTVSNFEAATNKVQVAESQEQDFDKSLTAPAESNLLATYTYEELRTVPDNSSMPAEEYQDLISMHSNKLKRFSNTYNILNKSGLLGITLRTKQLIKENKRTQGQLHLLQEQTALLLEALSSGDPQLWTKLQVSLQETKKEQFEVKAQSVLA</sequence>
<gene>
    <name evidence="2" type="ORF">ATANTOWER_028934</name>
</gene>
<dbReference type="EMBL" id="JAHUTI010089249">
    <property type="protein sequence ID" value="MED6260792.1"/>
    <property type="molecule type" value="Genomic_DNA"/>
</dbReference>
<feature type="compositionally biased region" description="Basic and acidic residues" evidence="1">
    <location>
        <begin position="1"/>
        <end position="11"/>
    </location>
</feature>